<dbReference type="FunFam" id="3.40.50.1970:FF:000003">
    <property type="entry name" value="Alcohol dehydrogenase, iron-containing"/>
    <property type="match status" value="1"/>
</dbReference>
<dbReference type="InterPro" id="IPR039697">
    <property type="entry name" value="Alcohol_dehydrogenase_Fe"/>
</dbReference>
<comment type="caution">
    <text evidence="6">The sequence shown here is derived from an EMBL/GenBank/DDBJ whole genome shotgun (WGS) entry which is preliminary data.</text>
</comment>
<keyword evidence="2" id="KW-0560">Oxidoreductase</keyword>
<evidence type="ECO:0000259" key="5">
    <source>
        <dbReference type="Pfam" id="PF25137"/>
    </source>
</evidence>
<evidence type="ECO:0000259" key="4">
    <source>
        <dbReference type="Pfam" id="PF00465"/>
    </source>
</evidence>
<gene>
    <name evidence="6" type="ORF">ENS19_08175</name>
</gene>
<protein>
    <submittedName>
        <fullName evidence="6">Iron-containing alcohol dehydrogenase</fullName>
    </submittedName>
</protein>
<comment type="similarity">
    <text evidence="1">Belongs to the iron-containing alcohol dehydrogenase family.</text>
</comment>
<dbReference type="Pfam" id="PF25137">
    <property type="entry name" value="ADH_Fe_C"/>
    <property type="match status" value="1"/>
</dbReference>
<evidence type="ECO:0000256" key="2">
    <source>
        <dbReference type="ARBA" id="ARBA00023002"/>
    </source>
</evidence>
<dbReference type="Gene3D" id="3.40.50.1970">
    <property type="match status" value="1"/>
</dbReference>
<dbReference type="AlphaFoldDB" id="A0A7C3N5N2"/>
<dbReference type="Gene3D" id="1.20.1090.10">
    <property type="entry name" value="Dehydroquinate synthase-like - alpha domain"/>
    <property type="match status" value="1"/>
</dbReference>
<dbReference type="CDD" id="cd08551">
    <property type="entry name" value="Fe-ADH"/>
    <property type="match status" value="1"/>
</dbReference>
<evidence type="ECO:0000256" key="1">
    <source>
        <dbReference type="ARBA" id="ARBA00007358"/>
    </source>
</evidence>
<feature type="domain" description="Fe-containing alcohol dehydrogenase-like C-terminal" evidence="5">
    <location>
        <begin position="194"/>
        <end position="389"/>
    </location>
</feature>
<proteinExistence type="inferred from homology"/>
<dbReference type="SUPFAM" id="SSF56796">
    <property type="entry name" value="Dehydroquinate synthase-like"/>
    <property type="match status" value="1"/>
</dbReference>
<dbReference type="InterPro" id="IPR001670">
    <property type="entry name" value="ADH_Fe/GldA"/>
</dbReference>
<dbReference type="InterPro" id="IPR018211">
    <property type="entry name" value="ADH_Fe_CS"/>
</dbReference>
<sequence length="393" mass="42105">MEVKPYSPLLKISTFHLPTRIVFGINSLGRLEEELKRLEFKKPLIIAGENVSKTMAYETVRGLLSRWGLQEYRSVKPEPGASDLDALAKRVRSEPPDLVVGMGGGSTMDMAKAASLLAANMGEPISFFRGSAKFEKGPPIVTVPTIAGTGSEVTPISVVVDGDNKLAIMNPCLSPALAIIDPTLSLTAPPQAVASSGMDALCHAVESIMSLESNPISSALAFEAISLVDDHIERSYCNPADIEARQGLSLASLLAGMAFSATGLCLPHGIAYTYAIGHSAPHGTSVSLALPYVIEFNAPAIPEKIELIAAAMGIDTSGLSNNEAAFQISSRIFDILDILGLPETLEEIGVKEDEFDSMVENLLTKQTRFVSKNPRKAAKEDLMQLYRRMFEGL</sequence>
<organism evidence="6">
    <name type="scientific">Candidatus Methanomethylicus mesodigestus</name>
    <dbReference type="NCBI Taxonomy" id="1867258"/>
    <lineage>
        <taxon>Archaea</taxon>
        <taxon>Thermoproteota</taxon>
        <taxon>Methanosuratincolia</taxon>
        <taxon>Candidatus Methanomethylicales</taxon>
        <taxon>Candidatus Methanomethylicaceae</taxon>
        <taxon>Candidatus Methanomethylicus</taxon>
    </lineage>
</organism>
<dbReference type="InterPro" id="IPR056798">
    <property type="entry name" value="ADH_Fe_C"/>
</dbReference>
<reference evidence="6" key="1">
    <citation type="journal article" date="2020" name="mSystems">
        <title>Genome- and Community-Level Interaction Insights into Carbon Utilization and Element Cycling Functions of Hydrothermarchaeota in Hydrothermal Sediment.</title>
        <authorList>
            <person name="Zhou Z."/>
            <person name="Liu Y."/>
            <person name="Xu W."/>
            <person name="Pan J."/>
            <person name="Luo Z.H."/>
            <person name="Li M."/>
        </authorList>
    </citation>
    <scope>NUCLEOTIDE SEQUENCE [LARGE SCALE GENOMIC DNA]</scope>
    <source>
        <strain evidence="6">SpSt-468</strain>
    </source>
</reference>
<evidence type="ECO:0000256" key="3">
    <source>
        <dbReference type="ARBA" id="ARBA00023027"/>
    </source>
</evidence>
<keyword evidence="3" id="KW-0520">NAD</keyword>
<accession>A0A7C3N5N2</accession>
<dbReference type="PANTHER" id="PTHR11496:SF102">
    <property type="entry name" value="ALCOHOL DEHYDROGENASE 4"/>
    <property type="match status" value="1"/>
</dbReference>
<dbReference type="PANTHER" id="PTHR11496">
    <property type="entry name" value="ALCOHOL DEHYDROGENASE"/>
    <property type="match status" value="1"/>
</dbReference>
<evidence type="ECO:0000313" key="6">
    <source>
        <dbReference type="EMBL" id="HFK21232.1"/>
    </source>
</evidence>
<dbReference type="EMBL" id="DSTX01000013">
    <property type="protein sequence ID" value="HFK21232.1"/>
    <property type="molecule type" value="Genomic_DNA"/>
</dbReference>
<dbReference type="GO" id="GO:0004022">
    <property type="term" value="F:alcohol dehydrogenase (NAD+) activity"/>
    <property type="evidence" value="ECO:0007669"/>
    <property type="project" value="TreeGrafter"/>
</dbReference>
<dbReference type="PROSITE" id="PS00913">
    <property type="entry name" value="ADH_IRON_1"/>
    <property type="match status" value="1"/>
</dbReference>
<dbReference type="Pfam" id="PF00465">
    <property type="entry name" value="Fe-ADH"/>
    <property type="match status" value="1"/>
</dbReference>
<dbReference type="GO" id="GO:0046872">
    <property type="term" value="F:metal ion binding"/>
    <property type="evidence" value="ECO:0007669"/>
    <property type="project" value="InterPro"/>
</dbReference>
<feature type="domain" description="Alcohol dehydrogenase iron-type/glycerol dehydrogenase GldA" evidence="4">
    <location>
        <begin position="18"/>
        <end position="182"/>
    </location>
</feature>
<name>A0A7C3N5N2_9CREN</name>